<sequence length="299" mass="34361">MNRKDFLLKYTSKESSGLEIGPSHNPTASKSAGYNVEIIDHTTKEGLIEKYQNDASVDTSKIEDVDYVWEGQPYKELTKKSKHYDWIIASHVIEHTPDIIRFINDCNGLLADNGKLILAIPDYRYCFDQYRAITGLSKVIDAHLNKNVLHSAGTIAEFYLNASKRNGQVAWGENHIGHSELLWDKNTALEQFTSAKRGEFYIDAHAWCFTPNSFRLIMHDLENLGLTELQEVDSFTPGGSEFFCVLSRKETTAHFDRLKVLEAIQNEIAAGRPLKRHQRTYNKWRRSIKKRFNRNNAHL</sequence>
<comment type="caution">
    <text evidence="1">The sequence shown here is derived from an EMBL/GenBank/DDBJ whole genome shotgun (WGS) entry which is preliminary data.</text>
</comment>
<dbReference type="OrthoDB" id="932345at2"/>
<evidence type="ECO:0008006" key="3">
    <source>
        <dbReference type="Google" id="ProtNLM"/>
    </source>
</evidence>
<dbReference type="AlphaFoldDB" id="A0A317CRP8"/>
<gene>
    <name evidence="1" type="ORF">DKW60_03485</name>
</gene>
<dbReference type="InterPro" id="IPR029063">
    <property type="entry name" value="SAM-dependent_MTases_sf"/>
</dbReference>
<name>A0A317CRP8_9GAMM</name>
<dbReference type="SUPFAM" id="SSF53335">
    <property type="entry name" value="S-adenosyl-L-methionine-dependent methyltransferases"/>
    <property type="match status" value="1"/>
</dbReference>
<protein>
    <recommendedName>
        <fullName evidence="3">Class I SAM-dependent methyltransferase</fullName>
    </recommendedName>
</protein>
<evidence type="ECO:0000313" key="1">
    <source>
        <dbReference type="EMBL" id="PWR00214.1"/>
    </source>
</evidence>
<dbReference type="EMBL" id="QGKM01000005">
    <property type="protein sequence ID" value="PWR00214.1"/>
    <property type="molecule type" value="Genomic_DNA"/>
</dbReference>
<dbReference type="Pfam" id="PF13489">
    <property type="entry name" value="Methyltransf_23"/>
    <property type="match status" value="1"/>
</dbReference>
<evidence type="ECO:0000313" key="2">
    <source>
        <dbReference type="Proteomes" id="UP000245539"/>
    </source>
</evidence>
<reference evidence="1 2" key="1">
    <citation type="submission" date="2018-05" db="EMBL/GenBank/DDBJ databases">
        <title>Leucothrix arctica sp. nov., isolated from Arctic seawater.</title>
        <authorList>
            <person name="Choi A."/>
            <person name="Baek K."/>
        </authorList>
    </citation>
    <scope>NUCLEOTIDE SEQUENCE [LARGE SCALE GENOMIC DNA]</scope>
    <source>
        <strain evidence="1 2">JCM 18388</strain>
    </source>
</reference>
<accession>A0A317CRP8</accession>
<proteinExistence type="predicted"/>
<dbReference type="RefSeq" id="WP_109836268.1">
    <property type="nucleotide sequence ID" value="NZ_QGKM01000005.1"/>
</dbReference>
<dbReference type="Gene3D" id="3.40.50.150">
    <property type="entry name" value="Vaccinia Virus protein VP39"/>
    <property type="match status" value="1"/>
</dbReference>
<organism evidence="1 2">
    <name type="scientific">Leucothrix pacifica</name>
    <dbReference type="NCBI Taxonomy" id="1247513"/>
    <lineage>
        <taxon>Bacteria</taxon>
        <taxon>Pseudomonadati</taxon>
        <taxon>Pseudomonadota</taxon>
        <taxon>Gammaproteobacteria</taxon>
        <taxon>Thiotrichales</taxon>
        <taxon>Thiotrichaceae</taxon>
        <taxon>Leucothrix</taxon>
    </lineage>
</organism>
<keyword evidence="2" id="KW-1185">Reference proteome</keyword>
<dbReference type="Proteomes" id="UP000245539">
    <property type="component" value="Unassembled WGS sequence"/>
</dbReference>